<dbReference type="AlphaFoldDB" id="A0A1V4BP16"/>
<dbReference type="InterPro" id="IPR006350">
    <property type="entry name" value="Intron_endoG1"/>
</dbReference>
<dbReference type="InterPro" id="IPR035901">
    <property type="entry name" value="GIY-YIG_endonuc_sf"/>
</dbReference>
<dbReference type="GO" id="GO:0004519">
    <property type="term" value="F:endonuclease activity"/>
    <property type="evidence" value="ECO:0007669"/>
    <property type="project" value="InterPro"/>
</dbReference>
<name>A0A1V4BP16_MICAE</name>
<dbReference type="Proteomes" id="UP000189835">
    <property type="component" value="Unassembled WGS sequence"/>
</dbReference>
<dbReference type="SMART" id="SM00465">
    <property type="entry name" value="GIYc"/>
    <property type="match status" value="1"/>
</dbReference>
<accession>A0A1V4BP16</accession>
<evidence type="ECO:0000313" key="3">
    <source>
        <dbReference type="Proteomes" id="UP000189835"/>
    </source>
</evidence>
<proteinExistence type="predicted"/>
<protein>
    <submittedName>
        <fullName evidence="2">Excinuclease ABC subunit C</fullName>
    </submittedName>
</protein>
<dbReference type="SUPFAM" id="SSF82771">
    <property type="entry name" value="GIY-YIG endonuclease"/>
    <property type="match status" value="1"/>
</dbReference>
<organism evidence="2 3">
    <name type="scientific">Microcystis aeruginosa KW</name>
    <dbReference type="NCBI Taxonomy" id="1960155"/>
    <lineage>
        <taxon>Bacteria</taxon>
        <taxon>Bacillati</taxon>
        <taxon>Cyanobacteriota</taxon>
        <taxon>Cyanophyceae</taxon>
        <taxon>Oscillatoriophycideae</taxon>
        <taxon>Chroococcales</taxon>
        <taxon>Microcystaceae</taxon>
        <taxon>Microcystis</taxon>
    </lineage>
</organism>
<dbReference type="Pfam" id="PF01541">
    <property type="entry name" value="GIY-YIG"/>
    <property type="match status" value="1"/>
</dbReference>
<dbReference type="PROSITE" id="PS50164">
    <property type="entry name" value="GIY_YIG"/>
    <property type="match status" value="1"/>
</dbReference>
<evidence type="ECO:0000259" key="1">
    <source>
        <dbReference type="PROSITE" id="PS50164"/>
    </source>
</evidence>
<evidence type="ECO:0000313" key="2">
    <source>
        <dbReference type="EMBL" id="OPF15794.1"/>
    </source>
</evidence>
<dbReference type="RefSeq" id="WP_079209820.1">
    <property type="nucleotide sequence ID" value="NZ_MVGR01000005.1"/>
</dbReference>
<reference evidence="2 3" key="1">
    <citation type="submission" date="2017-02" db="EMBL/GenBank/DDBJ databases">
        <title>Genome sequence of Microcystis aeruginosa KW.</title>
        <authorList>
            <person name="Oh H.-M."/>
            <person name="Ahn C.-Y."/>
            <person name="Jeong H."/>
            <person name="Srivastava A."/>
            <person name="Lee H.-G."/>
            <person name="Kang S.-R."/>
        </authorList>
    </citation>
    <scope>NUCLEOTIDE SEQUENCE [LARGE SCALE GENOMIC DNA]</scope>
    <source>
        <strain evidence="2 3">KW</strain>
    </source>
</reference>
<feature type="domain" description="GIY-YIG" evidence="1">
    <location>
        <begin position="307"/>
        <end position="400"/>
    </location>
</feature>
<dbReference type="InterPro" id="IPR000305">
    <property type="entry name" value="GIY-YIG_endonuc"/>
</dbReference>
<dbReference type="CDD" id="cd10443">
    <property type="entry name" value="GIY-YIG_HE_Tlr8p_PBC-V_like"/>
    <property type="match status" value="1"/>
</dbReference>
<dbReference type="Gene3D" id="3.40.1440.10">
    <property type="entry name" value="GIY-YIG endonuclease"/>
    <property type="match status" value="1"/>
</dbReference>
<sequence>MPNKKTRQQWLEEFYRVHGNSYNYSLVENIDSSTKIKVICPTHGEFEIAPGHHKNGVGCRKCYFASQKISKEEFVLQSEEHFGNRYNYSLFTELPKVSERVSISCREHGVIFLQEPRNHMRGHTGCPQCKSMILSGSQEEIGQIKTKEDLKKSFVERAIKIHGNKYNYSEFEYLTSSTKGKIICSQHGEFWQTPSNHLRGSNCPECSQESKHKDTFKNKCKELGIDYWRALKRREAGLPEEKIFEKQYVRGSREINKVVVFGTEYPNLEEAVRCLNPSASSTTISRWLKEGITPEEAFERIPNPGYAEGIIYLVTNKISGKQYVGLTIQTLERRWKYHIEQASAGHIKGAESLHHAIREHGSDTFEIREIDRGTCKKDLENKERAWIEKLNTLVPNGYNISTGGVSGGSHKKVTYIDDIRFESVEQASIYLSRTRNISLSAAKKRISLGRIDIKTPAKPGESLVKTQVYKAWSRIIHCVINPNSKDYIPGVEVHDSWRDFKRFLQDVGHPPEKNMVFSRLDKNQGFFPENCAWLTRSEASRLNAEQTQKKGKLRKNKDKNNREIMNHKVKSLSDCMEIQLELPLDLSVGTADRIIVEGIQTQDRKPTKTFFQTAKSLQLQGEPDWSVQIDDR</sequence>
<comment type="caution">
    <text evidence="2">The sequence shown here is derived from an EMBL/GenBank/DDBJ whole genome shotgun (WGS) entry which is preliminary data.</text>
</comment>
<gene>
    <name evidence="2" type="ORF">B1L04_25605</name>
</gene>
<dbReference type="NCBIfam" id="TIGR01453">
    <property type="entry name" value="grpIintron_endo"/>
    <property type="match status" value="1"/>
</dbReference>
<dbReference type="EMBL" id="MVGR01000005">
    <property type="protein sequence ID" value="OPF15794.1"/>
    <property type="molecule type" value="Genomic_DNA"/>
</dbReference>